<feature type="domain" description="PDZ" evidence="2">
    <location>
        <begin position="1514"/>
        <end position="1599"/>
    </location>
</feature>
<feature type="compositionally biased region" description="Polar residues" evidence="1">
    <location>
        <begin position="229"/>
        <end position="246"/>
    </location>
</feature>
<dbReference type="PANTHER" id="PTHR11324:SF16">
    <property type="entry name" value="PDZ DOMAIN-CONTAINING PROTEIN 2"/>
    <property type="match status" value="1"/>
</dbReference>
<gene>
    <name evidence="4" type="primary">LOC106474179</name>
</gene>
<dbReference type="InterPro" id="IPR036034">
    <property type="entry name" value="PDZ_sf"/>
</dbReference>
<evidence type="ECO:0000259" key="2">
    <source>
        <dbReference type="PROSITE" id="PS50106"/>
    </source>
</evidence>
<feature type="compositionally biased region" description="Polar residues" evidence="1">
    <location>
        <begin position="756"/>
        <end position="802"/>
    </location>
</feature>
<feature type="region of interest" description="Disordered" evidence="1">
    <location>
        <begin position="1319"/>
        <end position="1469"/>
    </location>
</feature>
<evidence type="ECO:0000313" key="3">
    <source>
        <dbReference type="Proteomes" id="UP000694941"/>
    </source>
</evidence>
<feature type="region of interest" description="Disordered" evidence="1">
    <location>
        <begin position="652"/>
        <end position="696"/>
    </location>
</feature>
<feature type="compositionally biased region" description="Polar residues" evidence="1">
    <location>
        <begin position="444"/>
        <end position="456"/>
    </location>
</feature>
<feature type="compositionally biased region" description="Basic and acidic residues" evidence="1">
    <location>
        <begin position="975"/>
        <end position="984"/>
    </location>
</feature>
<feature type="compositionally biased region" description="Polar residues" evidence="1">
    <location>
        <begin position="191"/>
        <end position="220"/>
    </location>
</feature>
<dbReference type="CDD" id="cd06763">
    <property type="entry name" value="PDZ7_PDZD2-PDZ4_hPro-IL-16-like"/>
    <property type="match status" value="1"/>
</dbReference>
<dbReference type="Proteomes" id="UP000694941">
    <property type="component" value="Unplaced"/>
</dbReference>
<feature type="region of interest" description="Disordered" evidence="1">
    <location>
        <begin position="959"/>
        <end position="999"/>
    </location>
</feature>
<feature type="region of interest" description="Disordered" evidence="1">
    <location>
        <begin position="1080"/>
        <end position="1099"/>
    </location>
</feature>
<feature type="compositionally biased region" description="Low complexity" evidence="1">
    <location>
        <begin position="173"/>
        <end position="184"/>
    </location>
</feature>
<feature type="region of interest" description="Disordered" evidence="1">
    <location>
        <begin position="1603"/>
        <end position="1638"/>
    </location>
</feature>
<proteinExistence type="predicted"/>
<feature type="region of interest" description="Disordered" evidence="1">
    <location>
        <begin position="749"/>
        <end position="872"/>
    </location>
</feature>
<accession>A0ABM1BX27</accession>
<feature type="compositionally biased region" description="Polar residues" evidence="1">
    <location>
        <begin position="394"/>
        <end position="406"/>
    </location>
</feature>
<feature type="region of interest" description="Disordered" evidence="1">
    <location>
        <begin position="381"/>
        <end position="456"/>
    </location>
</feature>
<dbReference type="InterPro" id="IPR001478">
    <property type="entry name" value="PDZ"/>
</dbReference>
<dbReference type="PROSITE" id="PS50106">
    <property type="entry name" value="PDZ"/>
    <property type="match status" value="2"/>
</dbReference>
<feature type="compositionally biased region" description="Low complexity" evidence="1">
    <location>
        <begin position="654"/>
        <end position="671"/>
    </location>
</feature>
<feature type="compositionally biased region" description="Polar residues" evidence="1">
    <location>
        <begin position="1453"/>
        <end position="1469"/>
    </location>
</feature>
<feature type="compositionally biased region" description="Low complexity" evidence="1">
    <location>
        <begin position="1442"/>
        <end position="1452"/>
    </location>
</feature>
<feature type="region of interest" description="Disordered" evidence="1">
    <location>
        <begin position="1109"/>
        <end position="1131"/>
    </location>
</feature>
<feature type="region of interest" description="Disordered" evidence="1">
    <location>
        <begin position="584"/>
        <end position="609"/>
    </location>
</feature>
<feature type="compositionally biased region" description="Low complexity" evidence="1">
    <location>
        <begin position="679"/>
        <end position="696"/>
    </location>
</feature>
<dbReference type="Pfam" id="PF00595">
    <property type="entry name" value="PDZ"/>
    <property type="match status" value="2"/>
</dbReference>
<name>A0ABM1BX27_LIMPO</name>
<evidence type="ECO:0000313" key="4">
    <source>
        <dbReference type="RefSeq" id="XP_013790325.1"/>
    </source>
</evidence>
<feature type="compositionally biased region" description="Low complexity" evidence="1">
    <location>
        <begin position="810"/>
        <end position="824"/>
    </location>
</feature>
<reference evidence="4" key="1">
    <citation type="submission" date="2025-08" db="UniProtKB">
        <authorList>
            <consortium name="RefSeq"/>
        </authorList>
    </citation>
    <scope>IDENTIFICATION</scope>
    <source>
        <tissue evidence="4">Muscle</tissue>
    </source>
</reference>
<dbReference type="PANTHER" id="PTHR11324">
    <property type="entry name" value="IL16-RELATED"/>
    <property type="match status" value="1"/>
</dbReference>
<dbReference type="RefSeq" id="XP_013790325.1">
    <property type="nucleotide sequence ID" value="XM_013934871.2"/>
</dbReference>
<dbReference type="SMART" id="SM00228">
    <property type="entry name" value="PDZ"/>
    <property type="match status" value="2"/>
</dbReference>
<feature type="compositionally biased region" description="Polar residues" evidence="1">
    <location>
        <begin position="1377"/>
        <end position="1432"/>
    </location>
</feature>
<protein>
    <submittedName>
        <fullName evidence="4">Uncharacterized protein LOC106474179</fullName>
    </submittedName>
</protein>
<feature type="compositionally biased region" description="Polar residues" evidence="1">
    <location>
        <begin position="18"/>
        <end position="31"/>
    </location>
</feature>
<organism evidence="3 4">
    <name type="scientific">Limulus polyphemus</name>
    <name type="common">Atlantic horseshoe crab</name>
    <dbReference type="NCBI Taxonomy" id="6850"/>
    <lineage>
        <taxon>Eukaryota</taxon>
        <taxon>Metazoa</taxon>
        <taxon>Ecdysozoa</taxon>
        <taxon>Arthropoda</taxon>
        <taxon>Chelicerata</taxon>
        <taxon>Merostomata</taxon>
        <taxon>Xiphosura</taxon>
        <taxon>Limulidae</taxon>
        <taxon>Limulus</taxon>
    </lineage>
</organism>
<dbReference type="Gene3D" id="2.30.42.10">
    <property type="match status" value="2"/>
</dbReference>
<feature type="region of interest" description="Disordered" evidence="1">
    <location>
        <begin position="118"/>
        <end position="252"/>
    </location>
</feature>
<evidence type="ECO:0000256" key="1">
    <source>
        <dbReference type="SAM" id="MobiDB-lite"/>
    </source>
</evidence>
<sequence length="1733" mass="191056">MNRDQNNGVLPRDAESLANLSSNQTPCSETSRPLDLKHSTAHEVVALSVDPGDEIEKEAAFEDKVEALETSSVEGFTAKSNWNSSPSEAAVLLKDPLKSVNSEEPNITDDKFNDCVNMELDGIDDSHKSPSFLLEQSRQPPDGHEFPPRYSEPRHSPTVRSPSLGGDSGVFLDDQSGDSSQGSDPVYLGDSIQSSKNNWITTPELVSQYKTEKTTNSNNMKQEDYPVQYLTSYPSQTDPLQSTSIPSEPLLNPKTFQSTESSKFSLSEEKSCNRTPKKLVEISSNGEVKSKVRTTSESLQDKSVDLNKKQNLTDQTGWPLLFGKKDVGTKQKREENVNLKNSIYKRLFNQNPISVKDRIAMFSRTEADARGEFSDVAQKTLHSREEPEYRQLHVSHSSSTKNTSVENQKKRPSGKHNGANIVSPSPNEEFVKKNSSPHHKVAHLQSSHNSVLDSTTNKPVFHSKTCKSNISNLNESKFSSGMDTDLQSPSYLRHLGGRSSSCSGISMTTSRSQEDLLNRPSNWNLLSLLQKTPKTNTSKFKGLVIPERPVSSNAAVNSLPTIASKTANLTSKPEPVKASIHQQLRKENIHPSGKAKSLPRGLSLDSEYSNKTQDAIDETNKQSLLSDPPWKNYNPSLPKYSPAFKRRSFQLPRSNVTSSVSPTPPSSLTSPLSPPPTSPSSISSSNTSSSVGITSPPTVKQQSVFQFSLSHSKPVTPVLPEKPIMPTAPVLSDNEGKYYEQSTGANASLNGEIRKTTNSSFSKQTRNSPFAKTTSSVENKLSEQNNSSKNLDQIATRSSSTSWDRKYQQNGSCSSAGSNSSNSSESKRNNNLRDQTETDGSGSTTLSRTSFNTPRNNCKFDSEEIPNKFMPSNSEVQGKFVAKPVCIDFDESGASRLGRLSGQKTNNESPLPNYKNPPSLPPAVVHRQLLVGAEDNNNSIQHNSNQKWSNHSFHSRFSSDNLESDDDSFSTLSQRTEDSRHTADDSLSDTTTDSLDHPVDAEFKPRRLSQQKTVLRMRQESPSDGTKNFRALAERWEQKSFDGNQELSSPPILLSTHTPVAKRDSQCNLSQNFTVKLPPSLMPKVTDRQPCSRRNSVSSQIFNNGSMSEVKMRENRPSGPRPTSLIEEGEKKKLDNLSHKNFPSNSVFTRKGETAEIFSRGGKLKASKELFSRSRESLDLLCTKNRSYMSSSTRSMSVSDIRKNFENKATNKETALSPKFKFVDQNSFDSRSSLDIRSVGLGMSNGNPDLIFHHRGHEVSNDSNSTFKSKSHCLSDNHASSIYHLDKFIKRTNSSDSNQTSNLNNTNVKYSNCRIFGKAQSSSPRTNEDHHTFSLQSDGRSTSRDKNVDPYSKSSYGITGAPTRCHNRWSRDEEKSITTAKSVNERPSNNTNFSLTSQPDSELNDQNSNPTLKKSNRNSISTSNQDSGNVLNLGTEHKRFSSIDSSGSESGENIPSQYQSSTSLTSNSVDQYGSNTSLTSLSDATSSQEHQKLLEEAIQILKDDATKGKQEVDVVTIQREQHAGSIGITLAGGADYEVKEITVHKIIAGSLADRNGHVRKGDRVLSINGCSLKGLTHQEALDILKTPRNKVVLVLARTRTKFSEPKKPHVTPHLTNGYHIAPEERKQENSKVQTAKPPTSLKGQVITVELQKDKTGVGFSLDGGKDSPVGDRPLTIKKLFKGGDAERVGLLKAGDEIVSMNNQPVNNMTRTEAWNFMKKLPEGQVSITVKQCS</sequence>
<feature type="domain" description="PDZ" evidence="2">
    <location>
        <begin position="1647"/>
        <end position="1719"/>
    </location>
</feature>
<keyword evidence="3" id="KW-1185">Reference proteome</keyword>
<dbReference type="GeneID" id="106474179"/>
<feature type="compositionally biased region" description="Polar residues" evidence="1">
    <location>
        <begin position="838"/>
        <end position="856"/>
    </location>
</feature>
<feature type="compositionally biased region" description="Basic and acidic residues" evidence="1">
    <location>
        <begin position="141"/>
        <end position="155"/>
    </location>
</feature>
<feature type="compositionally biased region" description="Basic and acidic residues" evidence="1">
    <location>
        <begin position="382"/>
        <end position="391"/>
    </location>
</feature>
<feature type="region of interest" description="Disordered" evidence="1">
    <location>
        <begin position="1"/>
        <end position="36"/>
    </location>
</feature>
<feature type="region of interest" description="Disordered" evidence="1">
    <location>
        <begin position="896"/>
        <end position="922"/>
    </location>
</feature>
<dbReference type="SUPFAM" id="SSF50156">
    <property type="entry name" value="PDZ domain-like"/>
    <property type="match status" value="2"/>
</dbReference>